<dbReference type="RefSeq" id="WP_115791827.1">
    <property type="nucleotide sequence ID" value="NZ_QSLN01000001.1"/>
</dbReference>
<evidence type="ECO:0000256" key="6">
    <source>
        <dbReference type="HAMAP-Rule" id="MF_00076"/>
    </source>
</evidence>
<dbReference type="NCBIfam" id="NF002111">
    <property type="entry name" value="PRK00951.2-1"/>
    <property type="match status" value="1"/>
</dbReference>
<name>A0A3D8P680_9THEO</name>
<comment type="catalytic activity">
    <reaction evidence="6">
        <text>D-erythro-1-(imidazol-4-yl)glycerol 3-phosphate = 3-(imidazol-4-yl)-2-oxopropyl phosphate + H2O</text>
        <dbReference type="Rhea" id="RHEA:11040"/>
        <dbReference type="ChEBI" id="CHEBI:15377"/>
        <dbReference type="ChEBI" id="CHEBI:57766"/>
        <dbReference type="ChEBI" id="CHEBI:58278"/>
        <dbReference type="EC" id="4.2.1.19"/>
    </reaction>
</comment>
<dbReference type="FunFam" id="3.30.230.40:FF:000003">
    <property type="entry name" value="Imidazoleglycerol-phosphate dehydratase HisB"/>
    <property type="match status" value="1"/>
</dbReference>
<dbReference type="SUPFAM" id="SSF54211">
    <property type="entry name" value="Ribosomal protein S5 domain 2-like"/>
    <property type="match status" value="2"/>
</dbReference>
<dbReference type="Proteomes" id="UP000256329">
    <property type="component" value="Unassembled WGS sequence"/>
</dbReference>
<evidence type="ECO:0000313" key="8">
    <source>
        <dbReference type="Proteomes" id="UP000256329"/>
    </source>
</evidence>
<dbReference type="InterPro" id="IPR038494">
    <property type="entry name" value="IGPD_sf"/>
</dbReference>
<dbReference type="InterPro" id="IPR000807">
    <property type="entry name" value="ImidazoleglycerolP_deHydtase"/>
</dbReference>
<dbReference type="EC" id="4.2.1.19" evidence="6"/>
<sequence>MRRAEASRKTKETEVRVELCLDGRGRAEVDTGIGFFNHMLEAFTRFSGFDLKVRAKGDLEVDAHHTVEDVGIVLGKALEEALGSREGIARFGHTLLPMDEALVLAAVDVSGRGGFYWQGSFPAAQVGGLDVEVIPEFFRSLALNARITLHLRILAAENTHHAAEALFKACGLALGQAVGLQPHGGEIPSTKGVL</sequence>
<comment type="subcellular location">
    <subcellularLocation>
        <location evidence="6">Cytoplasm</location>
    </subcellularLocation>
</comment>
<dbReference type="HAMAP" id="MF_00076">
    <property type="entry name" value="HisB"/>
    <property type="match status" value="1"/>
</dbReference>
<dbReference type="InterPro" id="IPR020565">
    <property type="entry name" value="ImidazoleglycerP_deHydtase_CS"/>
</dbReference>
<keyword evidence="5 6" id="KW-0456">Lyase</keyword>
<keyword evidence="6" id="KW-0963">Cytoplasm</keyword>
<dbReference type="CDD" id="cd07914">
    <property type="entry name" value="IGPD"/>
    <property type="match status" value="1"/>
</dbReference>
<comment type="similarity">
    <text evidence="6">Belongs to the imidazoleglycerol-phosphate dehydratase family.</text>
</comment>
<keyword evidence="3 6" id="KW-0028">Amino-acid biosynthesis</keyword>
<comment type="pathway">
    <text evidence="1 6">Amino-acid biosynthesis; L-histidine biosynthesis; L-histidine from 5-phospho-alpha-D-ribose 1-diphosphate: step 6/9.</text>
</comment>
<dbReference type="PROSITE" id="PS00954">
    <property type="entry name" value="IGP_DEHYDRATASE_1"/>
    <property type="match status" value="1"/>
</dbReference>
<gene>
    <name evidence="6" type="primary">hisB</name>
    <name evidence="7" type="ORF">DXX99_01990</name>
</gene>
<dbReference type="PANTHER" id="PTHR23133">
    <property type="entry name" value="IMIDAZOLEGLYCEROL-PHOSPHATE DEHYDRATASE HIS7"/>
    <property type="match status" value="1"/>
</dbReference>
<evidence type="ECO:0000313" key="7">
    <source>
        <dbReference type="EMBL" id="RDV84833.1"/>
    </source>
</evidence>
<evidence type="ECO:0000256" key="2">
    <source>
        <dbReference type="ARBA" id="ARBA00016664"/>
    </source>
</evidence>
<comment type="caution">
    <text evidence="7">The sequence shown here is derived from an EMBL/GenBank/DDBJ whole genome shotgun (WGS) entry which is preliminary data.</text>
</comment>
<proteinExistence type="inferred from homology"/>
<dbReference type="GO" id="GO:0004424">
    <property type="term" value="F:imidazoleglycerol-phosphate dehydratase activity"/>
    <property type="evidence" value="ECO:0007669"/>
    <property type="project" value="UniProtKB-UniRule"/>
</dbReference>
<dbReference type="AlphaFoldDB" id="A0A3D8P680"/>
<dbReference type="Gene3D" id="3.30.230.40">
    <property type="entry name" value="Imidazole glycerol phosphate dehydratase, domain 1"/>
    <property type="match status" value="2"/>
</dbReference>
<dbReference type="Pfam" id="PF00475">
    <property type="entry name" value="IGPD"/>
    <property type="match status" value="1"/>
</dbReference>
<evidence type="ECO:0000256" key="1">
    <source>
        <dbReference type="ARBA" id="ARBA00005047"/>
    </source>
</evidence>
<keyword evidence="8" id="KW-1185">Reference proteome</keyword>
<dbReference type="GO" id="GO:0005737">
    <property type="term" value="C:cytoplasm"/>
    <property type="evidence" value="ECO:0007669"/>
    <property type="project" value="UniProtKB-SubCell"/>
</dbReference>
<dbReference type="NCBIfam" id="NF002114">
    <property type="entry name" value="PRK00951.2-4"/>
    <property type="match status" value="1"/>
</dbReference>
<evidence type="ECO:0000256" key="5">
    <source>
        <dbReference type="ARBA" id="ARBA00023239"/>
    </source>
</evidence>
<keyword evidence="4 6" id="KW-0368">Histidine biosynthesis</keyword>
<dbReference type="PANTHER" id="PTHR23133:SF2">
    <property type="entry name" value="IMIDAZOLEGLYCEROL-PHOSPHATE DEHYDRATASE"/>
    <property type="match status" value="1"/>
</dbReference>
<dbReference type="FunFam" id="3.30.230.40:FF:000001">
    <property type="entry name" value="Imidazoleglycerol-phosphate dehydratase HisB"/>
    <property type="match status" value="1"/>
</dbReference>
<accession>A0A3D8P680</accession>
<organism evidence="7 8">
    <name type="scientific">Ammonifex thiophilus</name>
    <dbReference type="NCBI Taxonomy" id="444093"/>
    <lineage>
        <taxon>Bacteria</taxon>
        <taxon>Bacillati</taxon>
        <taxon>Bacillota</taxon>
        <taxon>Clostridia</taxon>
        <taxon>Thermoanaerobacterales</taxon>
        <taxon>Thermoanaerobacteraceae</taxon>
        <taxon>Ammonifex</taxon>
    </lineage>
</organism>
<dbReference type="OrthoDB" id="9790411at2"/>
<protein>
    <recommendedName>
        <fullName evidence="2 6">Imidazoleglycerol-phosphate dehydratase</fullName>
        <shortName evidence="6">IGPD</shortName>
        <ecNumber evidence="6">4.2.1.19</ecNumber>
    </recommendedName>
</protein>
<dbReference type="EMBL" id="QSLN01000001">
    <property type="protein sequence ID" value="RDV84833.1"/>
    <property type="molecule type" value="Genomic_DNA"/>
</dbReference>
<reference evidence="7 8" key="1">
    <citation type="submission" date="2018-08" db="EMBL/GenBank/DDBJ databases">
        <title>Form III RuBisCO-mediated autotrophy in Thermodesulfobium bacteria.</title>
        <authorList>
            <person name="Toshchakov S.V."/>
            <person name="Kublanov I.V."/>
            <person name="Frolov E."/>
            <person name="Bonch-Osmolovskaya E.A."/>
            <person name="Tourova T.P."/>
            <person name="Chernych N.A."/>
            <person name="Lebedinsky A.V."/>
        </authorList>
    </citation>
    <scope>NUCLEOTIDE SEQUENCE [LARGE SCALE GENOMIC DNA]</scope>
    <source>
        <strain evidence="7 8">SR</strain>
    </source>
</reference>
<evidence type="ECO:0000256" key="3">
    <source>
        <dbReference type="ARBA" id="ARBA00022605"/>
    </source>
</evidence>
<dbReference type="GO" id="GO:0000105">
    <property type="term" value="P:L-histidine biosynthetic process"/>
    <property type="evidence" value="ECO:0007669"/>
    <property type="project" value="UniProtKB-UniRule"/>
</dbReference>
<dbReference type="InterPro" id="IPR020568">
    <property type="entry name" value="Ribosomal_Su5_D2-typ_SF"/>
</dbReference>
<dbReference type="UniPathway" id="UPA00031">
    <property type="reaction ID" value="UER00011"/>
</dbReference>
<evidence type="ECO:0000256" key="4">
    <source>
        <dbReference type="ARBA" id="ARBA00023102"/>
    </source>
</evidence>